<keyword evidence="3" id="KW-0479">Metal-binding</keyword>
<gene>
    <name evidence="8" type="ORF">M4438_22405</name>
</gene>
<sequence length="319" mass="35286">MTEDHVFTLTEAERERTGAVAGALAEVEPRLVDDRSWLDACRGMSEELPERLRRRLRAFRHDPRADGMLLVRNLPSAPALAPTPTVQESVERAATPAAGTIALVSSQLGEVIAYRDEKSGALVQNVVPVAGREEQQSNAGSVPLELHVENAFHPYRPDMVALLCLRPDHDGGAGLRVASIRRAVALLPYDVRKVLGEERFRTEVPPSFGGPGGQAPPHPVLYGDFDDPDVRVDFHATHPEDEQAAEAMTVLRAALDTVTRAVYLRPGDLAIVDNRVTLHGRTHFTPRYDGEDRWLHRTFIHLDHRRSRALRADNGQVLS</sequence>
<evidence type="ECO:0000256" key="6">
    <source>
        <dbReference type="ARBA" id="ARBA00023194"/>
    </source>
</evidence>
<dbReference type="GO" id="GO:0051213">
    <property type="term" value="F:dioxygenase activity"/>
    <property type="evidence" value="ECO:0007669"/>
    <property type="project" value="UniProtKB-KW"/>
</dbReference>
<dbReference type="Pfam" id="PF02668">
    <property type="entry name" value="TauD"/>
    <property type="match status" value="1"/>
</dbReference>
<dbReference type="PIRSF" id="PIRSF019543">
    <property type="entry name" value="Clavaminate_syn"/>
    <property type="match status" value="1"/>
</dbReference>
<protein>
    <submittedName>
        <fullName evidence="8">TauD/TfdA family dioxygenase</fullName>
    </submittedName>
</protein>
<dbReference type="SUPFAM" id="SSF51197">
    <property type="entry name" value="Clavaminate synthase-like"/>
    <property type="match status" value="1"/>
</dbReference>
<evidence type="ECO:0000256" key="4">
    <source>
        <dbReference type="ARBA" id="ARBA00023002"/>
    </source>
</evidence>
<evidence type="ECO:0000313" key="9">
    <source>
        <dbReference type="Proteomes" id="UP001202052"/>
    </source>
</evidence>
<dbReference type="InterPro" id="IPR014503">
    <property type="entry name" value="Clavaminate_syn-like"/>
</dbReference>
<comment type="caution">
    <text evidence="8">The sequence shown here is derived from an EMBL/GenBank/DDBJ whole genome shotgun (WGS) entry which is preliminary data.</text>
</comment>
<dbReference type="PANTHER" id="PTHR10696">
    <property type="entry name" value="GAMMA-BUTYROBETAINE HYDROXYLASE-RELATED"/>
    <property type="match status" value="1"/>
</dbReference>
<evidence type="ECO:0000259" key="7">
    <source>
        <dbReference type="Pfam" id="PF02668"/>
    </source>
</evidence>
<evidence type="ECO:0000256" key="2">
    <source>
        <dbReference type="ARBA" id="ARBA00008425"/>
    </source>
</evidence>
<organism evidence="8 9">
    <name type="scientific">Streptomyces lavenduligriseus</name>
    <dbReference type="NCBI Taxonomy" id="67315"/>
    <lineage>
        <taxon>Bacteria</taxon>
        <taxon>Bacillati</taxon>
        <taxon>Actinomycetota</taxon>
        <taxon>Actinomycetes</taxon>
        <taxon>Kitasatosporales</taxon>
        <taxon>Streptomycetaceae</taxon>
        <taxon>Streptomyces</taxon>
    </lineage>
</organism>
<accession>A0ABT0NXM2</accession>
<keyword evidence="4" id="KW-0560">Oxidoreductase</keyword>
<dbReference type="PANTHER" id="PTHR10696:SF56">
    <property type="entry name" value="TAUD_TFDA-LIKE DOMAIN-CONTAINING PROTEIN"/>
    <property type="match status" value="1"/>
</dbReference>
<comment type="similarity">
    <text evidence="2">Belongs to the clavaminate synthase family.</text>
</comment>
<dbReference type="Proteomes" id="UP001202052">
    <property type="component" value="Unassembled WGS sequence"/>
</dbReference>
<dbReference type="Gene3D" id="3.60.130.10">
    <property type="entry name" value="Clavaminate synthase-like"/>
    <property type="match status" value="1"/>
</dbReference>
<name>A0ABT0NXM2_9ACTN</name>
<dbReference type="EMBL" id="JAMCCK010000033">
    <property type="protein sequence ID" value="MCL3996229.1"/>
    <property type="molecule type" value="Genomic_DNA"/>
</dbReference>
<dbReference type="InterPro" id="IPR050411">
    <property type="entry name" value="AlphaKG_dependent_hydroxylases"/>
</dbReference>
<evidence type="ECO:0000256" key="1">
    <source>
        <dbReference type="ARBA" id="ARBA00001954"/>
    </source>
</evidence>
<feature type="domain" description="TauD/TfdA-like" evidence="7">
    <location>
        <begin position="65"/>
        <end position="298"/>
    </location>
</feature>
<keyword evidence="9" id="KW-1185">Reference proteome</keyword>
<dbReference type="InterPro" id="IPR003819">
    <property type="entry name" value="TauD/TfdA-like"/>
</dbReference>
<dbReference type="InterPro" id="IPR042098">
    <property type="entry name" value="TauD-like_sf"/>
</dbReference>
<keyword evidence="8" id="KW-0223">Dioxygenase</keyword>
<dbReference type="RefSeq" id="WP_249491377.1">
    <property type="nucleotide sequence ID" value="NZ_JAMCCK010000033.1"/>
</dbReference>
<evidence type="ECO:0000256" key="5">
    <source>
        <dbReference type="ARBA" id="ARBA00023004"/>
    </source>
</evidence>
<evidence type="ECO:0000256" key="3">
    <source>
        <dbReference type="ARBA" id="ARBA00022723"/>
    </source>
</evidence>
<reference evidence="8 9" key="1">
    <citation type="submission" date="2022-05" db="EMBL/GenBank/DDBJ databases">
        <title>Genome Resource of Streptomyces lavenduligriseus GA1-1, a Strain with Broad-Spectrum Antifungal Activity against Phytopathogenic Fungi.</title>
        <authorList>
            <person name="Qi D."/>
        </authorList>
    </citation>
    <scope>NUCLEOTIDE SEQUENCE [LARGE SCALE GENOMIC DNA]</scope>
    <source>
        <strain evidence="8 9">GA1-1</strain>
    </source>
</reference>
<keyword evidence="6" id="KW-0045">Antibiotic biosynthesis</keyword>
<evidence type="ECO:0000313" key="8">
    <source>
        <dbReference type="EMBL" id="MCL3996229.1"/>
    </source>
</evidence>
<proteinExistence type="inferred from homology"/>
<keyword evidence="5" id="KW-0408">Iron</keyword>
<comment type="cofactor">
    <cofactor evidence="1">
        <name>Fe(2+)</name>
        <dbReference type="ChEBI" id="CHEBI:29033"/>
    </cofactor>
</comment>